<name>A0ABW7TJA4_9NOCA</name>
<gene>
    <name evidence="1" type="ORF">ACH4WX_10355</name>
</gene>
<evidence type="ECO:0000313" key="2">
    <source>
        <dbReference type="Proteomes" id="UP001611263"/>
    </source>
</evidence>
<accession>A0ABW7TJA4</accession>
<dbReference type="Proteomes" id="UP001611263">
    <property type="component" value="Unassembled WGS sequence"/>
</dbReference>
<dbReference type="RefSeq" id="WP_033245268.1">
    <property type="nucleotide sequence ID" value="NZ_JBIRUQ010000002.1"/>
</dbReference>
<organism evidence="1 2">
    <name type="scientific">Nocardia carnea</name>
    <dbReference type="NCBI Taxonomy" id="37328"/>
    <lineage>
        <taxon>Bacteria</taxon>
        <taxon>Bacillati</taxon>
        <taxon>Actinomycetota</taxon>
        <taxon>Actinomycetes</taxon>
        <taxon>Mycobacteriales</taxon>
        <taxon>Nocardiaceae</taxon>
        <taxon>Nocardia</taxon>
    </lineage>
</organism>
<reference evidence="1 2" key="1">
    <citation type="submission" date="2024-10" db="EMBL/GenBank/DDBJ databases">
        <title>The Natural Products Discovery Center: Release of the First 8490 Sequenced Strains for Exploring Actinobacteria Biosynthetic Diversity.</title>
        <authorList>
            <person name="Kalkreuter E."/>
            <person name="Kautsar S.A."/>
            <person name="Yang D."/>
            <person name="Bader C.D."/>
            <person name="Teijaro C.N."/>
            <person name="Fluegel L."/>
            <person name="Davis C.M."/>
            <person name="Simpson J.R."/>
            <person name="Lauterbach L."/>
            <person name="Steele A.D."/>
            <person name="Gui C."/>
            <person name="Meng S."/>
            <person name="Li G."/>
            <person name="Viehrig K."/>
            <person name="Ye F."/>
            <person name="Su P."/>
            <person name="Kiefer A.F."/>
            <person name="Nichols A."/>
            <person name="Cepeda A.J."/>
            <person name="Yan W."/>
            <person name="Fan B."/>
            <person name="Jiang Y."/>
            <person name="Adhikari A."/>
            <person name="Zheng C.-J."/>
            <person name="Schuster L."/>
            <person name="Cowan T.M."/>
            <person name="Smanski M.J."/>
            <person name="Chevrette M.G."/>
            <person name="De Carvalho L.P.S."/>
            <person name="Shen B."/>
        </authorList>
    </citation>
    <scope>NUCLEOTIDE SEQUENCE [LARGE SCALE GENOMIC DNA]</scope>
    <source>
        <strain evidence="1 2">NPDC020568</strain>
    </source>
</reference>
<comment type="caution">
    <text evidence="1">The sequence shown here is derived from an EMBL/GenBank/DDBJ whole genome shotgun (WGS) entry which is preliminary data.</text>
</comment>
<dbReference type="EMBL" id="JBIRUQ010000002">
    <property type="protein sequence ID" value="MFI1461112.1"/>
    <property type="molecule type" value="Genomic_DNA"/>
</dbReference>
<sequence length="82" mass="9087">MTVTQIDLDDDALREAMRLMGTTTKKETVNAALIEYVKQLKRLEAFDTLLAMGEQGDFDRAAEAHAAMRGARKQAWAAESAE</sequence>
<protein>
    <submittedName>
        <fullName evidence="1">Type II toxin-antitoxin system VapB family antitoxin</fullName>
    </submittedName>
</protein>
<dbReference type="Pfam" id="PF09957">
    <property type="entry name" value="VapB_antitoxin"/>
    <property type="match status" value="1"/>
</dbReference>
<proteinExistence type="predicted"/>
<dbReference type="GeneID" id="93504255"/>
<keyword evidence="2" id="KW-1185">Reference proteome</keyword>
<evidence type="ECO:0000313" key="1">
    <source>
        <dbReference type="EMBL" id="MFI1461112.1"/>
    </source>
</evidence>
<dbReference type="InterPro" id="IPR019239">
    <property type="entry name" value="VapB_antitoxin"/>
</dbReference>